<dbReference type="PIRSF" id="PIRSF001455">
    <property type="entry name" value="DHQ_synth"/>
    <property type="match status" value="1"/>
</dbReference>
<dbReference type="InterPro" id="IPR030960">
    <property type="entry name" value="DHQS/DOIS_N"/>
</dbReference>
<evidence type="ECO:0000256" key="17">
    <source>
        <dbReference type="HAMAP-Rule" id="MF_00110"/>
    </source>
</evidence>
<dbReference type="GO" id="GO:0009073">
    <property type="term" value="P:aromatic amino acid family biosynthetic process"/>
    <property type="evidence" value="ECO:0007669"/>
    <property type="project" value="UniProtKB-KW"/>
</dbReference>
<feature type="binding site" evidence="17">
    <location>
        <position position="279"/>
    </location>
    <ligand>
        <name>Zn(2+)</name>
        <dbReference type="ChEBI" id="CHEBI:29105"/>
    </ligand>
</feature>
<sequence>MEPGAGASEGIVMDGTAAAEPVRIRVSAERPYDVVVGRGLLAELVEAVRDAPTAAIVHQPTLATTAESLREELVSAGVDAHRVEIPDAEDGKSLAVAGFCWEVLGRIGLDRTGVVISLGGGAVTDLAGFVAGTWMRGVRVLHVPTTLLGMVDAAVGGKAGINTEAGKNLVGVFHEPAAVLVDLVTLESLPRNELVAGMAEVIKAGFIADPRILELVEADPAHAVDPTGDVLAELVRRAIQVKADVVGADLRESHLREVLNYGHTLGHAIERRERYRWRHGAAISVGMVFAAELARAAGRLDDATADRHRSVLSALGLPTSYDPDALPQLVEGMRADKKTRSGVLRFVVLDGLAKPGRLEGPDPTLLAAAYSAVAGEPTKGGGSILL</sequence>
<comment type="similarity">
    <text evidence="5 17">Belongs to the sugar phosphate cyclases superfamily. Dehydroquinate synthase family.</text>
</comment>
<keyword evidence="15 17" id="KW-0456">Lyase</keyword>
<dbReference type="InterPro" id="IPR016037">
    <property type="entry name" value="DHQ_synth_AroB"/>
</dbReference>
<evidence type="ECO:0000256" key="8">
    <source>
        <dbReference type="ARBA" id="ARBA00022490"/>
    </source>
</evidence>
<feature type="domain" description="3-dehydroquinate synthase N-terminal" evidence="18">
    <location>
        <begin position="83"/>
        <end position="194"/>
    </location>
</feature>
<dbReference type="GO" id="GO:0000166">
    <property type="term" value="F:nucleotide binding"/>
    <property type="evidence" value="ECO:0007669"/>
    <property type="project" value="UniProtKB-KW"/>
</dbReference>
<dbReference type="NCBIfam" id="TIGR01357">
    <property type="entry name" value="aroB"/>
    <property type="match status" value="1"/>
</dbReference>
<keyword evidence="13 17" id="KW-0520">NAD</keyword>
<dbReference type="UniPathway" id="UPA00053">
    <property type="reaction ID" value="UER00085"/>
</dbReference>
<feature type="binding site" evidence="17">
    <location>
        <begin position="121"/>
        <end position="125"/>
    </location>
    <ligand>
        <name>NAD(+)</name>
        <dbReference type="ChEBI" id="CHEBI:57540"/>
    </ligand>
</feature>
<keyword evidence="11 17" id="KW-0547">Nucleotide-binding</keyword>
<evidence type="ECO:0000313" key="21">
    <source>
        <dbReference type="Proteomes" id="UP000637578"/>
    </source>
</evidence>
<evidence type="ECO:0000259" key="18">
    <source>
        <dbReference type="Pfam" id="PF01761"/>
    </source>
</evidence>
<dbReference type="PANTHER" id="PTHR43622:SF7">
    <property type="entry name" value="3-DEHYDROQUINATE SYNTHASE, CHLOROPLASTIC"/>
    <property type="match status" value="1"/>
</dbReference>
<keyword evidence="9 17" id="KW-0028">Amino-acid biosynthesis</keyword>
<keyword evidence="8 17" id="KW-0963">Cytoplasm</keyword>
<evidence type="ECO:0000256" key="5">
    <source>
        <dbReference type="ARBA" id="ARBA00005412"/>
    </source>
</evidence>
<dbReference type="Pfam" id="PF24621">
    <property type="entry name" value="DHQS_C"/>
    <property type="match status" value="1"/>
</dbReference>
<evidence type="ECO:0000256" key="16">
    <source>
        <dbReference type="ARBA" id="ARBA00023285"/>
    </source>
</evidence>
<dbReference type="EMBL" id="BMMK01000025">
    <property type="protein sequence ID" value="GGM70232.1"/>
    <property type="molecule type" value="Genomic_DNA"/>
</dbReference>
<feature type="domain" description="3-dehydroquinate synthase C-terminal" evidence="19">
    <location>
        <begin position="197"/>
        <end position="339"/>
    </location>
</feature>
<comment type="function">
    <text evidence="17">Catalyzes the conversion of 3-deoxy-D-arabino-heptulosonate 7-phosphate (DAHP) to dehydroquinate (DHQ).</text>
</comment>
<dbReference type="FunFam" id="3.40.50.1970:FF:000012">
    <property type="entry name" value="3-dehydroquinate synthase"/>
    <property type="match status" value="1"/>
</dbReference>
<dbReference type="Gene3D" id="3.40.50.1970">
    <property type="match status" value="1"/>
</dbReference>
<evidence type="ECO:0000256" key="9">
    <source>
        <dbReference type="ARBA" id="ARBA00022605"/>
    </source>
</evidence>
<evidence type="ECO:0000256" key="6">
    <source>
        <dbReference type="ARBA" id="ARBA00013031"/>
    </source>
</evidence>
<dbReference type="AlphaFoldDB" id="A0A8J3CHH6"/>
<dbReference type="GO" id="GO:0008652">
    <property type="term" value="P:amino acid biosynthetic process"/>
    <property type="evidence" value="ECO:0007669"/>
    <property type="project" value="UniProtKB-KW"/>
</dbReference>
<keyword evidence="10 17" id="KW-0479">Metal-binding</keyword>
<comment type="caution">
    <text evidence="20">The sequence shown here is derived from an EMBL/GenBank/DDBJ whole genome shotgun (WGS) entry which is preliminary data.</text>
</comment>
<dbReference type="GO" id="GO:0003856">
    <property type="term" value="F:3-dehydroquinate synthase activity"/>
    <property type="evidence" value="ECO:0007669"/>
    <property type="project" value="UniProtKB-UniRule"/>
</dbReference>
<dbReference type="CDD" id="cd08195">
    <property type="entry name" value="DHQS"/>
    <property type="match status" value="1"/>
</dbReference>
<evidence type="ECO:0000256" key="12">
    <source>
        <dbReference type="ARBA" id="ARBA00022833"/>
    </source>
</evidence>
<evidence type="ECO:0000256" key="1">
    <source>
        <dbReference type="ARBA" id="ARBA00001393"/>
    </source>
</evidence>
<comment type="pathway">
    <text evidence="4 17">Metabolic intermediate biosynthesis; chorismate biosynthesis; chorismate from D-erythrose 4-phosphate and phosphoenolpyruvate: step 2/7.</text>
</comment>
<evidence type="ECO:0000256" key="10">
    <source>
        <dbReference type="ARBA" id="ARBA00022723"/>
    </source>
</evidence>
<dbReference type="Proteomes" id="UP000637578">
    <property type="component" value="Unassembled WGS sequence"/>
</dbReference>
<dbReference type="InterPro" id="IPR030963">
    <property type="entry name" value="DHQ_synth_fam"/>
</dbReference>
<dbReference type="EC" id="4.2.3.4" evidence="6 17"/>
<feature type="binding site" evidence="17">
    <location>
        <begin position="145"/>
        <end position="146"/>
    </location>
    <ligand>
        <name>NAD(+)</name>
        <dbReference type="ChEBI" id="CHEBI:57540"/>
    </ligand>
</feature>
<proteinExistence type="inferred from homology"/>
<comment type="subcellular location">
    <subcellularLocation>
        <location evidence="3 17">Cytoplasm</location>
    </subcellularLocation>
</comment>
<evidence type="ECO:0000313" key="20">
    <source>
        <dbReference type="EMBL" id="GGM70232.1"/>
    </source>
</evidence>
<feature type="binding site" evidence="17">
    <location>
        <position position="167"/>
    </location>
    <ligand>
        <name>NAD(+)</name>
        <dbReference type="ChEBI" id="CHEBI:57540"/>
    </ligand>
</feature>
<comment type="cofactor">
    <cofactor evidence="2 17">
        <name>NAD(+)</name>
        <dbReference type="ChEBI" id="CHEBI:57540"/>
    </cofactor>
</comment>
<protein>
    <recommendedName>
        <fullName evidence="7 17">3-dehydroquinate synthase</fullName>
        <shortName evidence="17">DHQS</shortName>
        <ecNumber evidence="6 17">4.2.3.4</ecNumber>
    </recommendedName>
</protein>
<dbReference type="PANTHER" id="PTHR43622">
    <property type="entry name" value="3-DEHYDROQUINATE SYNTHASE"/>
    <property type="match status" value="1"/>
</dbReference>
<feature type="binding site" evidence="17">
    <location>
        <position position="263"/>
    </location>
    <ligand>
        <name>Zn(2+)</name>
        <dbReference type="ChEBI" id="CHEBI:29105"/>
    </ligand>
</feature>
<dbReference type="InterPro" id="IPR056179">
    <property type="entry name" value="DHQS_C"/>
</dbReference>
<dbReference type="GO" id="GO:0005737">
    <property type="term" value="C:cytoplasm"/>
    <property type="evidence" value="ECO:0007669"/>
    <property type="project" value="UniProtKB-SubCell"/>
</dbReference>
<feature type="binding site" evidence="17">
    <location>
        <position position="158"/>
    </location>
    <ligand>
        <name>NAD(+)</name>
        <dbReference type="ChEBI" id="CHEBI:57540"/>
    </ligand>
</feature>
<reference evidence="20" key="2">
    <citation type="submission" date="2020-09" db="EMBL/GenBank/DDBJ databases">
        <authorList>
            <person name="Sun Q."/>
            <person name="Zhou Y."/>
        </authorList>
    </citation>
    <scope>NUCLEOTIDE SEQUENCE</scope>
    <source>
        <strain evidence="20">CGMCC 4.5737</strain>
    </source>
</reference>
<dbReference type="InterPro" id="IPR050071">
    <property type="entry name" value="Dehydroquinate_synthase"/>
</dbReference>
<keyword evidence="21" id="KW-1185">Reference proteome</keyword>
<evidence type="ECO:0000256" key="7">
    <source>
        <dbReference type="ARBA" id="ARBA00017684"/>
    </source>
</evidence>
<keyword evidence="16 17" id="KW-0170">Cobalt</keyword>
<comment type="cofactor">
    <cofactor evidence="17">
        <name>Co(2+)</name>
        <dbReference type="ChEBI" id="CHEBI:48828"/>
    </cofactor>
    <cofactor evidence="17">
        <name>Zn(2+)</name>
        <dbReference type="ChEBI" id="CHEBI:29105"/>
    </cofactor>
    <text evidence="17">Binds 1 divalent metal cation per subunit. Can use either Co(2+) or Zn(2+).</text>
</comment>
<reference evidence="20" key="1">
    <citation type="journal article" date="2014" name="Int. J. Syst. Evol. Microbiol.">
        <title>Complete genome sequence of Corynebacterium casei LMG S-19264T (=DSM 44701T), isolated from a smear-ripened cheese.</title>
        <authorList>
            <consortium name="US DOE Joint Genome Institute (JGI-PGF)"/>
            <person name="Walter F."/>
            <person name="Albersmeier A."/>
            <person name="Kalinowski J."/>
            <person name="Ruckert C."/>
        </authorList>
    </citation>
    <scope>NUCLEOTIDE SEQUENCE</scope>
    <source>
        <strain evidence="20">CGMCC 4.5737</strain>
    </source>
</reference>
<dbReference type="GO" id="GO:0009423">
    <property type="term" value="P:chorismate biosynthetic process"/>
    <property type="evidence" value="ECO:0007669"/>
    <property type="project" value="UniProtKB-UniRule"/>
</dbReference>
<dbReference type="Gene3D" id="1.20.1090.10">
    <property type="entry name" value="Dehydroquinate synthase-like - alpha domain"/>
    <property type="match status" value="1"/>
</dbReference>
<evidence type="ECO:0000259" key="19">
    <source>
        <dbReference type="Pfam" id="PF24621"/>
    </source>
</evidence>
<dbReference type="Pfam" id="PF01761">
    <property type="entry name" value="DHQ_synthase"/>
    <property type="match status" value="1"/>
</dbReference>
<dbReference type="GO" id="GO:0046872">
    <property type="term" value="F:metal ion binding"/>
    <property type="evidence" value="ECO:0007669"/>
    <property type="project" value="UniProtKB-KW"/>
</dbReference>
<feature type="binding site" evidence="17">
    <location>
        <position position="200"/>
    </location>
    <ligand>
        <name>Zn(2+)</name>
        <dbReference type="ChEBI" id="CHEBI:29105"/>
    </ligand>
</feature>
<evidence type="ECO:0000256" key="11">
    <source>
        <dbReference type="ARBA" id="ARBA00022741"/>
    </source>
</evidence>
<dbReference type="HAMAP" id="MF_00110">
    <property type="entry name" value="DHQ_synthase"/>
    <property type="match status" value="1"/>
</dbReference>
<evidence type="ECO:0000256" key="13">
    <source>
        <dbReference type="ARBA" id="ARBA00023027"/>
    </source>
</evidence>
<organism evidence="20 21">
    <name type="scientific">Longimycelium tulufanense</name>
    <dbReference type="NCBI Taxonomy" id="907463"/>
    <lineage>
        <taxon>Bacteria</taxon>
        <taxon>Bacillati</taxon>
        <taxon>Actinomycetota</taxon>
        <taxon>Actinomycetes</taxon>
        <taxon>Pseudonocardiales</taxon>
        <taxon>Pseudonocardiaceae</taxon>
        <taxon>Longimycelium</taxon>
    </lineage>
</organism>
<keyword evidence="14 17" id="KW-0057">Aromatic amino acid biosynthesis</keyword>
<dbReference type="SUPFAM" id="SSF56796">
    <property type="entry name" value="Dehydroquinate synthase-like"/>
    <property type="match status" value="1"/>
</dbReference>
<evidence type="ECO:0000256" key="3">
    <source>
        <dbReference type="ARBA" id="ARBA00004496"/>
    </source>
</evidence>
<accession>A0A8J3CHH6</accession>
<gene>
    <name evidence="17 20" type="primary">aroB</name>
    <name evidence="20" type="ORF">GCM10012275_45820</name>
</gene>
<evidence type="ECO:0000256" key="15">
    <source>
        <dbReference type="ARBA" id="ARBA00023239"/>
    </source>
</evidence>
<evidence type="ECO:0000256" key="2">
    <source>
        <dbReference type="ARBA" id="ARBA00001911"/>
    </source>
</evidence>
<name>A0A8J3CHH6_9PSEU</name>
<evidence type="ECO:0000256" key="14">
    <source>
        <dbReference type="ARBA" id="ARBA00023141"/>
    </source>
</evidence>
<keyword evidence="12 17" id="KW-0862">Zinc</keyword>
<comment type="caution">
    <text evidence="17">Lacks conserved residue(s) required for the propagation of feature annotation.</text>
</comment>
<evidence type="ECO:0000256" key="4">
    <source>
        <dbReference type="ARBA" id="ARBA00004661"/>
    </source>
</evidence>
<comment type="catalytic activity">
    <reaction evidence="1 17">
        <text>7-phospho-2-dehydro-3-deoxy-D-arabino-heptonate = 3-dehydroquinate + phosphate</text>
        <dbReference type="Rhea" id="RHEA:21968"/>
        <dbReference type="ChEBI" id="CHEBI:32364"/>
        <dbReference type="ChEBI" id="CHEBI:43474"/>
        <dbReference type="ChEBI" id="CHEBI:58394"/>
        <dbReference type="EC" id="4.2.3.4"/>
    </reaction>
</comment>
<feature type="binding site" evidence="17">
    <location>
        <begin position="87"/>
        <end position="92"/>
    </location>
    <ligand>
        <name>NAD(+)</name>
        <dbReference type="ChEBI" id="CHEBI:57540"/>
    </ligand>
</feature>